<feature type="compositionally biased region" description="Polar residues" evidence="1">
    <location>
        <begin position="167"/>
        <end position="183"/>
    </location>
</feature>
<dbReference type="Pfam" id="PF16537">
    <property type="entry name" value="T2SSB"/>
    <property type="match status" value="1"/>
</dbReference>
<evidence type="ECO:0000313" key="5">
    <source>
        <dbReference type="Proteomes" id="UP000244441"/>
    </source>
</evidence>
<feature type="compositionally biased region" description="Polar residues" evidence="1">
    <location>
        <begin position="206"/>
        <end position="215"/>
    </location>
</feature>
<keyword evidence="2" id="KW-0472">Membrane</keyword>
<dbReference type="AlphaFoldDB" id="A0A2S0VRJ0"/>
<feature type="compositionally biased region" description="Basic and acidic residues" evidence="1">
    <location>
        <begin position="184"/>
        <end position="196"/>
    </location>
</feature>
<dbReference type="GO" id="GO:0015627">
    <property type="term" value="C:type II protein secretion system complex"/>
    <property type="evidence" value="ECO:0007669"/>
    <property type="project" value="InterPro"/>
</dbReference>
<feature type="compositionally biased region" description="Low complexity" evidence="1">
    <location>
        <begin position="102"/>
        <end position="134"/>
    </location>
</feature>
<evidence type="ECO:0000259" key="3">
    <source>
        <dbReference type="Pfam" id="PF16537"/>
    </source>
</evidence>
<feature type="region of interest" description="Disordered" evidence="1">
    <location>
        <begin position="167"/>
        <end position="234"/>
    </location>
</feature>
<dbReference type="RefSeq" id="WP_108602887.1">
    <property type="nucleotide sequence ID" value="NZ_CP026604.1"/>
</dbReference>
<feature type="domain" description="Type II secretion system protein GspB C-terminal" evidence="3">
    <location>
        <begin position="287"/>
        <end position="346"/>
    </location>
</feature>
<reference evidence="4 5" key="1">
    <citation type="submission" date="2018-01" db="EMBL/GenBank/DDBJ databases">
        <title>Genome sequence of a Cantenovulum-like bacteria.</title>
        <authorList>
            <person name="Tan W.R."/>
            <person name="Lau N.-S."/>
            <person name="Go F."/>
            <person name="Amirul A.-A.A."/>
        </authorList>
    </citation>
    <scope>NUCLEOTIDE SEQUENCE [LARGE SCALE GENOMIC DNA]</scope>
    <source>
        <strain evidence="4 5">CCB-QB4</strain>
    </source>
</reference>
<keyword evidence="5" id="KW-1185">Reference proteome</keyword>
<feature type="compositionally biased region" description="Polar residues" evidence="1">
    <location>
        <begin position="225"/>
        <end position="234"/>
    </location>
</feature>
<dbReference type="InterPro" id="IPR032389">
    <property type="entry name" value="GspB_C"/>
</dbReference>
<evidence type="ECO:0000256" key="2">
    <source>
        <dbReference type="SAM" id="Phobius"/>
    </source>
</evidence>
<evidence type="ECO:0000313" key="4">
    <source>
        <dbReference type="EMBL" id="AWB66831.1"/>
    </source>
</evidence>
<feature type="transmembrane region" description="Helical" evidence="2">
    <location>
        <begin position="48"/>
        <end position="66"/>
    </location>
</feature>
<proteinExistence type="predicted"/>
<keyword evidence="2" id="KW-0812">Transmembrane</keyword>
<organism evidence="4 5">
    <name type="scientific">Saccharobesus litoralis</name>
    <dbReference type="NCBI Taxonomy" id="2172099"/>
    <lineage>
        <taxon>Bacteria</taxon>
        <taxon>Pseudomonadati</taxon>
        <taxon>Pseudomonadota</taxon>
        <taxon>Gammaproteobacteria</taxon>
        <taxon>Alteromonadales</taxon>
        <taxon>Alteromonadaceae</taxon>
        <taxon>Saccharobesus</taxon>
    </lineage>
</organism>
<dbReference type="KEGG" id="cate:C2869_10485"/>
<protein>
    <recommendedName>
        <fullName evidence="3">Type II secretion system protein GspB C-terminal domain-containing protein</fullName>
    </recommendedName>
</protein>
<evidence type="ECO:0000256" key="1">
    <source>
        <dbReference type="SAM" id="MobiDB-lite"/>
    </source>
</evidence>
<keyword evidence="2" id="KW-1133">Transmembrane helix</keyword>
<sequence length="350" mass="37914">MSYLLDALKKSERDQQQELPSILSEQIHVDVVDDEIEQSASKPNTANLALIVVCVVLALAVAFLLGREFSGNSQQNTSTVAAINNPSATASSAPLQTPPQSPAQQASANQANSENSSASRAAAQTLSTTELTEPTLDKKPQATKTEAAKIVSKESESDVFASAFANPNQFNQNLKPASKQPESLTDKSTKQSRLDKNSNQTKHKTSQIPETSVAQQAEPEAESGTLLTGNDTLASQSTSEISSRLLKQFERAVAETMQLSDEEIYQAQRADIVAPLVDMPQSIQQQVPSLSFQTHIYSSIASERWIKVNGRVVKEGEMVAPNVRLVEIQPQQVILAVQEDEFSLPALADW</sequence>
<dbReference type="Proteomes" id="UP000244441">
    <property type="component" value="Chromosome"/>
</dbReference>
<name>A0A2S0VRJ0_9ALTE</name>
<dbReference type="OrthoDB" id="5432325at2"/>
<gene>
    <name evidence="4" type="ORF">C2869_10485</name>
</gene>
<dbReference type="EMBL" id="CP026604">
    <property type="protein sequence ID" value="AWB66831.1"/>
    <property type="molecule type" value="Genomic_DNA"/>
</dbReference>
<feature type="region of interest" description="Disordered" evidence="1">
    <location>
        <begin position="88"/>
        <end position="150"/>
    </location>
</feature>
<accession>A0A2S0VRJ0</accession>